<keyword evidence="1" id="KW-1133">Transmembrane helix</keyword>
<name>A0A1G1XB91_9BACT</name>
<dbReference type="Proteomes" id="UP000177941">
    <property type="component" value="Unassembled WGS sequence"/>
</dbReference>
<keyword evidence="1" id="KW-0472">Membrane</keyword>
<dbReference type="InterPro" id="IPR058441">
    <property type="entry name" value="DUF8128"/>
</dbReference>
<sequence>MGYSFADFARDFGPTMLTFGWLLVVWMIMWIAWKTYLLLKMIDYVSAIEWTFYQVTLPEESEETPRSMEVIFEVMGGMHKSPDFNEKYFDGYLEPWASFEIYCTQHSAKFVVVVPTAHRQLFEGIIYAQYPKADIQEVEDYTQRYNVEGLRTTFEMWGGDVVLTEDDILPIKTYREFEANLAEEIPFVDPMQIIVEALTNVEPGEEFWVQVLVRPVDGKRIKKWEQEGEQRIAEISGQAKKAKPGMWENAQALMSALPGEFFRAIFSGPIVLEDKKEEKVLRFFNPVDDAKMKSILQKISGNCYKTKIRIVHIAPVGQLKKPNIARGFGIFKQFAASHLNSFKPDGETKTNGPSFIMKDRRRYLRERNAFLNFQWRDFFGVDSGQMLNAEELATIYHFPVKYVSAPGVARAKSGHKNPPANLPYA</sequence>
<feature type="domain" description="DUF8128" evidence="2">
    <location>
        <begin position="95"/>
        <end position="319"/>
    </location>
</feature>
<feature type="transmembrane region" description="Helical" evidence="1">
    <location>
        <begin position="12"/>
        <end position="33"/>
    </location>
</feature>
<organism evidence="3 4">
    <name type="scientific">Candidatus Andersenbacteria bacterium RIFCSPHIGHO2_12_FULL_45_11b</name>
    <dbReference type="NCBI Taxonomy" id="1797282"/>
    <lineage>
        <taxon>Bacteria</taxon>
        <taxon>Candidatus Anderseniibacteriota</taxon>
    </lineage>
</organism>
<comment type="caution">
    <text evidence="3">The sequence shown here is derived from an EMBL/GenBank/DDBJ whole genome shotgun (WGS) entry which is preliminary data.</text>
</comment>
<protein>
    <recommendedName>
        <fullName evidence="2">DUF8128 domain-containing protein</fullName>
    </recommendedName>
</protein>
<dbReference type="Pfam" id="PF26449">
    <property type="entry name" value="DUF8128"/>
    <property type="match status" value="1"/>
</dbReference>
<gene>
    <name evidence="3" type="ORF">A3E36_03335</name>
</gene>
<accession>A0A1G1XB91</accession>
<evidence type="ECO:0000313" key="3">
    <source>
        <dbReference type="EMBL" id="OGY36597.1"/>
    </source>
</evidence>
<proteinExistence type="predicted"/>
<reference evidence="3 4" key="1">
    <citation type="journal article" date="2016" name="Nat. Commun.">
        <title>Thousands of microbial genomes shed light on interconnected biogeochemical processes in an aquifer system.</title>
        <authorList>
            <person name="Anantharaman K."/>
            <person name="Brown C.T."/>
            <person name="Hug L.A."/>
            <person name="Sharon I."/>
            <person name="Castelle C.J."/>
            <person name="Probst A.J."/>
            <person name="Thomas B.C."/>
            <person name="Singh A."/>
            <person name="Wilkins M.J."/>
            <person name="Karaoz U."/>
            <person name="Brodie E.L."/>
            <person name="Williams K.H."/>
            <person name="Hubbard S.S."/>
            <person name="Banfield J.F."/>
        </authorList>
    </citation>
    <scope>NUCLEOTIDE SEQUENCE [LARGE SCALE GENOMIC DNA]</scope>
</reference>
<dbReference type="AlphaFoldDB" id="A0A1G1XB91"/>
<dbReference type="EMBL" id="MHHS01000032">
    <property type="protein sequence ID" value="OGY36597.1"/>
    <property type="molecule type" value="Genomic_DNA"/>
</dbReference>
<evidence type="ECO:0000259" key="2">
    <source>
        <dbReference type="Pfam" id="PF26449"/>
    </source>
</evidence>
<evidence type="ECO:0000313" key="4">
    <source>
        <dbReference type="Proteomes" id="UP000177941"/>
    </source>
</evidence>
<evidence type="ECO:0000256" key="1">
    <source>
        <dbReference type="SAM" id="Phobius"/>
    </source>
</evidence>
<keyword evidence="1" id="KW-0812">Transmembrane</keyword>